<name>A0A1E7EUB2_9STRA</name>
<dbReference type="KEGG" id="fcy:FRACYDRAFT_248268"/>
<feature type="region of interest" description="Disordered" evidence="1">
    <location>
        <begin position="122"/>
        <end position="161"/>
    </location>
</feature>
<evidence type="ECO:0000313" key="2">
    <source>
        <dbReference type="EMBL" id="OEU09419.1"/>
    </source>
</evidence>
<dbReference type="Proteomes" id="UP000095751">
    <property type="component" value="Unassembled WGS sequence"/>
</dbReference>
<dbReference type="EMBL" id="KV784375">
    <property type="protein sequence ID" value="OEU09419.1"/>
    <property type="molecule type" value="Genomic_DNA"/>
</dbReference>
<feature type="compositionally biased region" description="Basic and acidic residues" evidence="1">
    <location>
        <begin position="122"/>
        <end position="138"/>
    </location>
</feature>
<evidence type="ECO:0000256" key="1">
    <source>
        <dbReference type="SAM" id="MobiDB-lite"/>
    </source>
</evidence>
<sequence length="396" mass="44710">MITARKVTSGFIIPPRTMPDMFYSAINGMWSLLTEKNRVGFMKMLENDTIQEEVLTQATAGPMIMLSLFHDLQNPLFKKHKFDPLDFVEGLAPALENFHNVSGALGNQLYEINHKALAALSKKTDDGDDDEKKLKQIDDNDDDSSNDNYDNDNNNENNDWLLGDITKDEKESLLSVLRSYNGSNDNNDDSKKQQQNAEAVLNYEWMKEAESNPESVAASLSRMVTKELFQINQLTSKTAFLLQSQSLKNDIMVREGSCEVNNVAILSARACLFKEKKRSTSKDNNNESNNEGFAREYEAVDFNYDDDEIDSKNTAVAAQIEVLYDVTQEFVNDSPISTAEYTSLLDTKGEPRQTTIVGVATLEGWLKNGPDDDGELRWRLASYRPPYEFPGIEHAY</sequence>
<dbReference type="InParanoid" id="A0A1E7EUB2"/>
<feature type="compositionally biased region" description="Low complexity" evidence="1">
    <location>
        <begin position="146"/>
        <end position="159"/>
    </location>
</feature>
<keyword evidence="3" id="KW-1185">Reference proteome</keyword>
<proteinExistence type="predicted"/>
<protein>
    <submittedName>
        <fullName evidence="2">Uncharacterized protein</fullName>
    </submittedName>
</protein>
<dbReference type="OrthoDB" id="47441at2759"/>
<dbReference type="AlphaFoldDB" id="A0A1E7EUB2"/>
<reference evidence="2 3" key="1">
    <citation type="submission" date="2016-09" db="EMBL/GenBank/DDBJ databases">
        <title>Extensive genetic diversity and differential bi-allelic expression allows diatom success in the polar Southern Ocean.</title>
        <authorList>
            <consortium name="DOE Joint Genome Institute"/>
            <person name="Mock T."/>
            <person name="Otillar R.P."/>
            <person name="Strauss J."/>
            <person name="Dupont C."/>
            <person name="Frickenhaus S."/>
            <person name="Maumus F."/>
            <person name="Mcmullan M."/>
            <person name="Sanges R."/>
            <person name="Schmutz J."/>
            <person name="Toseland A."/>
            <person name="Valas R."/>
            <person name="Veluchamy A."/>
            <person name="Ward B.J."/>
            <person name="Allen A."/>
            <person name="Barry K."/>
            <person name="Falciatore A."/>
            <person name="Ferrante M."/>
            <person name="Fortunato A.E."/>
            <person name="Gloeckner G."/>
            <person name="Gruber A."/>
            <person name="Hipkin R."/>
            <person name="Janech M."/>
            <person name="Kroth P."/>
            <person name="Leese F."/>
            <person name="Lindquist E."/>
            <person name="Lyon B.R."/>
            <person name="Martin J."/>
            <person name="Mayer C."/>
            <person name="Parker M."/>
            <person name="Quesneville H."/>
            <person name="Raymond J."/>
            <person name="Uhlig C."/>
            <person name="Valentin K.U."/>
            <person name="Worden A.Z."/>
            <person name="Armbrust E.V."/>
            <person name="Bowler C."/>
            <person name="Green B."/>
            <person name="Moulton V."/>
            <person name="Van Oosterhout C."/>
            <person name="Grigoriev I."/>
        </authorList>
    </citation>
    <scope>NUCLEOTIDE SEQUENCE [LARGE SCALE GENOMIC DNA]</scope>
    <source>
        <strain evidence="2 3">CCMP1102</strain>
    </source>
</reference>
<accession>A0A1E7EUB2</accession>
<organism evidence="2 3">
    <name type="scientific">Fragilariopsis cylindrus CCMP1102</name>
    <dbReference type="NCBI Taxonomy" id="635003"/>
    <lineage>
        <taxon>Eukaryota</taxon>
        <taxon>Sar</taxon>
        <taxon>Stramenopiles</taxon>
        <taxon>Ochrophyta</taxon>
        <taxon>Bacillariophyta</taxon>
        <taxon>Bacillariophyceae</taxon>
        <taxon>Bacillariophycidae</taxon>
        <taxon>Bacillariales</taxon>
        <taxon>Bacillariaceae</taxon>
        <taxon>Fragilariopsis</taxon>
    </lineage>
</organism>
<gene>
    <name evidence="2" type="ORF">FRACYDRAFT_248268</name>
</gene>
<evidence type="ECO:0000313" key="3">
    <source>
        <dbReference type="Proteomes" id="UP000095751"/>
    </source>
</evidence>